<gene>
    <name evidence="3" type="ORF">KPC_3309</name>
</gene>
<evidence type="ECO:0008006" key="5">
    <source>
        <dbReference type="Google" id="ProtNLM"/>
    </source>
</evidence>
<feature type="domain" description="Acyl-CoA thioesterase-like C-terminal" evidence="2">
    <location>
        <begin position="144"/>
        <end position="261"/>
    </location>
</feature>
<evidence type="ECO:0000313" key="3">
    <source>
        <dbReference type="EMBL" id="SPL72131.1"/>
    </source>
</evidence>
<name>A0A2U3N377_9GAMM</name>
<feature type="domain" description="Acyl-CoA thioesterase-like N-terminal HotDog" evidence="1">
    <location>
        <begin position="29"/>
        <end position="111"/>
    </location>
</feature>
<dbReference type="InterPro" id="IPR049449">
    <property type="entry name" value="TesB_ACOT8-like_N"/>
</dbReference>
<evidence type="ECO:0000313" key="4">
    <source>
        <dbReference type="Proteomes" id="UP000245974"/>
    </source>
</evidence>
<dbReference type="Gene3D" id="2.40.160.210">
    <property type="entry name" value="Acyl-CoA thioesterase, double hotdog domain"/>
    <property type="match status" value="1"/>
</dbReference>
<sequence>MSAYYKLISRIENLNETITHYQSNIHAQGAWNPHEQHMAPASGLMCKELERFYPRENMRIGRISFDIFGLIHAGEFSIHTRVIRAGKTIELIESEMKTQGKTSIVARAWRMLTTDTSSVAGLEDQTIQNPEHYPEWDGLKKCWSGGFIESTETRADDTRRNGKGIVWQTTNLEMVEGEQTSDFVRILGIVDTANGIVPRQNREFDWAFPNLDLQIHMHRLPQGKWLGLEAIQQYGSDGIGLTSAVLHDIYGPFGRSEQILTIRPMTV</sequence>
<dbReference type="EMBL" id="OOGT01000221">
    <property type="protein sequence ID" value="SPL72131.1"/>
    <property type="molecule type" value="Genomic_DNA"/>
</dbReference>
<keyword evidence="4" id="KW-1185">Reference proteome</keyword>
<protein>
    <recommendedName>
        <fullName evidence="5">Thioesterase family protein</fullName>
    </recommendedName>
</protein>
<dbReference type="OrthoDB" id="1413770at2"/>
<reference evidence="4" key="1">
    <citation type="submission" date="2018-03" db="EMBL/GenBank/DDBJ databases">
        <authorList>
            <person name="Blom J."/>
        </authorList>
    </citation>
    <scope>NUCLEOTIDE SEQUENCE [LARGE SCALE GENOMIC DNA]</scope>
    <source>
        <strain evidence="4">KPC-SM-21</strain>
    </source>
</reference>
<dbReference type="InParanoid" id="A0A2U3N377"/>
<dbReference type="AlphaFoldDB" id="A0A2U3N377"/>
<accession>A0A2U3N377</accession>
<dbReference type="Proteomes" id="UP000245974">
    <property type="component" value="Unassembled WGS sequence"/>
</dbReference>
<evidence type="ECO:0000259" key="1">
    <source>
        <dbReference type="Pfam" id="PF13622"/>
    </source>
</evidence>
<proteinExistence type="predicted"/>
<dbReference type="Pfam" id="PF13622">
    <property type="entry name" value="4HBT_3"/>
    <property type="match status" value="1"/>
</dbReference>
<dbReference type="RefSeq" id="WP_121975531.1">
    <property type="nucleotide sequence ID" value="NZ_OOGT01000221.1"/>
</dbReference>
<dbReference type="InterPro" id="IPR049450">
    <property type="entry name" value="ACOT8-like_C"/>
</dbReference>
<dbReference type="InterPro" id="IPR042171">
    <property type="entry name" value="Acyl-CoA_hotdog"/>
</dbReference>
<evidence type="ECO:0000259" key="2">
    <source>
        <dbReference type="Pfam" id="PF20789"/>
    </source>
</evidence>
<dbReference type="Pfam" id="PF20789">
    <property type="entry name" value="4HBT_3C"/>
    <property type="match status" value="1"/>
</dbReference>
<organism evidence="3 4">
    <name type="scientific">Acinetobacter stercoris</name>
    <dbReference type="NCBI Taxonomy" id="2126983"/>
    <lineage>
        <taxon>Bacteria</taxon>
        <taxon>Pseudomonadati</taxon>
        <taxon>Pseudomonadota</taxon>
        <taxon>Gammaproteobacteria</taxon>
        <taxon>Moraxellales</taxon>
        <taxon>Moraxellaceae</taxon>
        <taxon>Acinetobacter</taxon>
    </lineage>
</organism>